<gene>
    <name evidence="3" type="ORF">ENU28_02365</name>
</gene>
<comment type="caution">
    <text evidence="3">The sequence shown here is derived from an EMBL/GenBank/DDBJ whole genome shotgun (WGS) entry which is preliminary data.</text>
</comment>
<organism evidence="3">
    <name type="scientific">candidate division WOR-3 bacterium</name>
    <dbReference type="NCBI Taxonomy" id="2052148"/>
    <lineage>
        <taxon>Bacteria</taxon>
        <taxon>Bacteria division WOR-3</taxon>
    </lineage>
</organism>
<dbReference type="PANTHER" id="PTHR43418:SF4">
    <property type="entry name" value="MULTIFUNCTIONAL TRYPTOPHAN BIOSYNTHESIS PROTEIN"/>
    <property type="match status" value="1"/>
</dbReference>
<dbReference type="InterPro" id="IPR029062">
    <property type="entry name" value="Class_I_gatase-like"/>
</dbReference>
<dbReference type="GO" id="GO:0004049">
    <property type="term" value="F:anthranilate synthase activity"/>
    <property type="evidence" value="ECO:0007669"/>
    <property type="project" value="TreeGrafter"/>
</dbReference>
<evidence type="ECO:0000259" key="2">
    <source>
        <dbReference type="Pfam" id="PF00117"/>
    </source>
</evidence>
<dbReference type="PROSITE" id="PS51273">
    <property type="entry name" value="GATASE_TYPE_1"/>
    <property type="match status" value="1"/>
</dbReference>
<dbReference type="InterPro" id="IPR017926">
    <property type="entry name" value="GATASE"/>
</dbReference>
<dbReference type="AlphaFoldDB" id="A0A7V4CHT9"/>
<name>A0A7V4CHT9_UNCW3</name>
<evidence type="ECO:0000313" key="3">
    <source>
        <dbReference type="EMBL" id="HGQ55290.1"/>
    </source>
</evidence>
<dbReference type="GO" id="GO:0000162">
    <property type="term" value="P:L-tryptophan biosynthetic process"/>
    <property type="evidence" value="ECO:0007669"/>
    <property type="project" value="TreeGrafter"/>
</dbReference>
<dbReference type="Gene3D" id="3.40.50.880">
    <property type="match status" value="1"/>
</dbReference>
<sequence>MISQNEFNQSILEILREIEIPILGICYGHQLLAKAFGGEIGKYLEFIERNEEIFLLNKEDIFYNLEDKIVAKKSHQEYVIKSSLTKTELEITAFSKNCEVEAIRHRKRKIFGVQFHIERSGEVGYRIIKNFYEKIVKY</sequence>
<keyword evidence="1" id="KW-0315">Glutamine amidotransferase</keyword>
<evidence type="ECO:0000256" key="1">
    <source>
        <dbReference type="ARBA" id="ARBA00022962"/>
    </source>
</evidence>
<proteinExistence type="predicted"/>
<dbReference type="Pfam" id="PF00117">
    <property type="entry name" value="GATase"/>
    <property type="match status" value="1"/>
</dbReference>
<dbReference type="GO" id="GO:0005829">
    <property type="term" value="C:cytosol"/>
    <property type="evidence" value="ECO:0007669"/>
    <property type="project" value="TreeGrafter"/>
</dbReference>
<accession>A0A7V4CHT9</accession>
<dbReference type="SUPFAM" id="SSF52317">
    <property type="entry name" value="Class I glutamine amidotransferase-like"/>
    <property type="match status" value="1"/>
</dbReference>
<dbReference type="PANTHER" id="PTHR43418">
    <property type="entry name" value="MULTIFUNCTIONAL TRYPTOPHAN BIOSYNTHESIS PROTEIN-RELATED"/>
    <property type="match status" value="1"/>
</dbReference>
<protein>
    <recommendedName>
        <fullName evidence="2">Glutamine amidotransferase domain-containing protein</fullName>
    </recommendedName>
</protein>
<dbReference type="InterPro" id="IPR050472">
    <property type="entry name" value="Anth_synth/Amidotransfase"/>
</dbReference>
<dbReference type="EMBL" id="DTBX01000083">
    <property type="protein sequence ID" value="HGQ55290.1"/>
    <property type="molecule type" value="Genomic_DNA"/>
</dbReference>
<feature type="domain" description="Glutamine amidotransferase" evidence="2">
    <location>
        <begin position="11"/>
        <end position="134"/>
    </location>
</feature>
<reference evidence="3" key="1">
    <citation type="journal article" date="2020" name="mSystems">
        <title>Genome- and Community-Level Interaction Insights into Carbon Utilization and Element Cycling Functions of Hydrothermarchaeota in Hydrothermal Sediment.</title>
        <authorList>
            <person name="Zhou Z."/>
            <person name="Liu Y."/>
            <person name="Xu W."/>
            <person name="Pan J."/>
            <person name="Luo Z.H."/>
            <person name="Li M."/>
        </authorList>
    </citation>
    <scope>NUCLEOTIDE SEQUENCE [LARGE SCALE GENOMIC DNA]</scope>
    <source>
        <strain evidence="3">SpSt-655</strain>
    </source>
</reference>